<proteinExistence type="predicted"/>
<accession>A0A1B6NVV8</accession>
<dbReference type="SUPFAM" id="SSF82693">
    <property type="entry name" value="Multidrug efflux transporter AcrB pore domain, PN1, PN2, PC1 and PC2 subdomains"/>
    <property type="match status" value="2"/>
</dbReference>
<name>A0A1B6NVV8_9ZZZZ</name>
<gene>
    <name evidence="1" type="ORF">MGSAQ_001030</name>
</gene>
<protein>
    <submittedName>
        <fullName evidence="1">Acriflavin resistance protein</fullName>
    </submittedName>
</protein>
<dbReference type="PANTHER" id="PTHR32063:SF9">
    <property type="entry name" value="SIMILAR TO MULTIDRUG RESISTANCE PROTEIN MEXB"/>
    <property type="match status" value="1"/>
</dbReference>
<dbReference type="EMBL" id="AYSL01000518">
    <property type="protein sequence ID" value="KTF07471.1"/>
    <property type="molecule type" value="Genomic_DNA"/>
</dbReference>
<dbReference type="GO" id="GO:0005886">
    <property type="term" value="C:plasma membrane"/>
    <property type="evidence" value="ECO:0007669"/>
    <property type="project" value="TreeGrafter"/>
</dbReference>
<sequence length="275" mass="30750">MLRRGCLFLLAYPGSSADVLVKSSLVTIERSINGVPGMKYIVSDATSAGEATIQVIFDLDVDPNQALINVKTRLDQIMNRLPQLVQLEGVVLERVQPSMLMYINVYSTDETADEKFLYNYSNINLIPEIQRVNGIASAKILGSRQYAMRIWLKPDRMRAYNVSVDEIMESIDEQSLIGRPGRLGRSSGITAQSKEYVLIYEGRYDEPEEYKNIIIRADSDGRLLKLGDIADVELSSEFFDIYSNKDGYPSAAIVLKQNYGSSANEVDFSGESHHG</sequence>
<evidence type="ECO:0000313" key="1">
    <source>
        <dbReference type="EMBL" id="KTF07471.1"/>
    </source>
</evidence>
<dbReference type="PANTHER" id="PTHR32063">
    <property type="match status" value="1"/>
</dbReference>
<dbReference type="Pfam" id="PF00873">
    <property type="entry name" value="ACR_tran"/>
    <property type="match status" value="1"/>
</dbReference>
<dbReference type="GO" id="GO:0042910">
    <property type="term" value="F:xenobiotic transmembrane transporter activity"/>
    <property type="evidence" value="ECO:0007669"/>
    <property type="project" value="TreeGrafter"/>
</dbReference>
<dbReference type="Gene3D" id="3.30.70.1430">
    <property type="entry name" value="Multidrug efflux transporter AcrB pore domain"/>
    <property type="match status" value="1"/>
</dbReference>
<comment type="caution">
    <text evidence="1">The sequence shown here is derived from an EMBL/GenBank/DDBJ whole genome shotgun (WGS) entry which is preliminary data.</text>
</comment>
<dbReference type="AlphaFoldDB" id="A0A1B6NVV8"/>
<dbReference type="InterPro" id="IPR027463">
    <property type="entry name" value="AcrB_DN_DC_subdom"/>
</dbReference>
<dbReference type="Gene3D" id="3.30.70.1320">
    <property type="entry name" value="Multidrug efflux transporter AcrB pore domain like"/>
    <property type="match status" value="1"/>
</dbReference>
<dbReference type="SUPFAM" id="SSF82714">
    <property type="entry name" value="Multidrug efflux transporter AcrB TolC docking domain, DN and DC subdomains"/>
    <property type="match status" value="1"/>
</dbReference>
<dbReference type="InterPro" id="IPR001036">
    <property type="entry name" value="Acrflvin-R"/>
</dbReference>
<organism evidence="1">
    <name type="scientific">marine sediment metagenome</name>
    <dbReference type="NCBI Taxonomy" id="412755"/>
    <lineage>
        <taxon>unclassified sequences</taxon>
        <taxon>metagenomes</taxon>
        <taxon>ecological metagenomes</taxon>
    </lineage>
</organism>
<reference evidence="1" key="1">
    <citation type="submission" date="2013-11" db="EMBL/GenBank/DDBJ databases">
        <title>Microbial diversity, functional groups and degradation webs in Northern and Southern Mediterranean and Red Sea marine crude oil polluted sites.</title>
        <authorList>
            <person name="Daffonchio D."/>
            <person name="Mapelli F."/>
            <person name="Ferrer M."/>
            <person name="Richter M."/>
            <person name="Cherif A."/>
            <person name="Malkawi H.I."/>
            <person name="Yakimov M.M."/>
            <person name="Abdel-Fattah Y.R."/>
            <person name="Blaghen M."/>
            <person name="Golyshin P.N."/>
            <person name="Kalogerakis N."/>
            <person name="Boon N."/>
            <person name="Magagnini M."/>
            <person name="Fava F."/>
        </authorList>
    </citation>
    <scope>NUCLEOTIDE SEQUENCE</scope>
</reference>
<dbReference type="Gene3D" id="3.30.2090.10">
    <property type="entry name" value="Multidrug efflux transporter AcrB TolC docking domain, DN and DC subdomains"/>
    <property type="match status" value="1"/>
</dbReference>